<feature type="transmembrane region" description="Helical" evidence="2">
    <location>
        <begin position="52"/>
        <end position="70"/>
    </location>
</feature>
<protein>
    <recommendedName>
        <fullName evidence="5">ABC transporter permease</fullName>
    </recommendedName>
</protein>
<dbReference type="Proteomes" id="UP001599542">
    <property type="component" value="Unassembled WGS sequence"/>
</dbReference>
<name>A0ABW6GM92_9ACTN</name>
<accession>A0ABW6GM92</accession>
<keyword evidence="2" id="KW-0472">Membrane</keyword>
<keyword evidence="4" id="KW-1185">Reference proteome</keyword>
<dbReference type="RefSeq" id="WP_380315075.1">
    <property type="nucleotide sequence ID" value="NZ_JBHYPW010000001.1"/>
</dbReference>
<evidence type="ECO:0000256" key="1">
    <source>
        <dbReference type="SAM" id="MobiDB-lite"/>
    </source>
</evidence>
<feature type="transmembrane region" description="Helical" evidence="2">
    <location>
        <begin position="187"/>
        <end position="206"/>
    </location>
</feature>
<dbReference type="EMBL" id="JBHYPX010000034">
    <property type="protein sequence ID" value="MFE1353866.1"/>
    <property type="molecule type" value="Genomic_DNA"/>
</dbReference>
<comment type="caution">
    <text evidence="3">The sequence shown here is derived from an EMBL/GenBank/DDBJ whole genome shotgun (WGS) entry which is preliminary data.</text>
</comment>
<keyword evidence="2" id="KW-1133">Transmembrane helix</keyword>
<feature type="transmembrane region" description="Helical" evidence="2">
    <location>
        <begin position="99"/>
        <end position="117"/>
    </location>
</feature>
<feature type="transmembrane region" description="Helical" evidence="2">
    <location>
        <begin position="138"/>
        <end position="167"/>
    </location>
</feature>
<reference evidence="3 4" key="1">
    <citation type="submission" date="2024-09" db="EMBL/GenBank/DDBJ databases">
        <title>The Natural Products Discovery Center: Release of the First 8490 Sequenced Strains for Exploring Actinobacteria Biosynthetic Diversity.</title>
        <authorList>
            <person name="Kalkreuter E."/>
            <person name="Kautsar S.A."/>
            <person name="Yang D."/>
            <person name="Bader C.D."/>
            <person name="Teijaro C.N."/>
            <person name="Fluegel L."/>
            <person name="Davis C.M."/>
            <person name="Simpson J.R."/>
            <person name="Lauterbach L."/>
            <person name="Steele A.D."/>
            <person name="Gui C."/>
            <person name="Meng S."/>
            <person name="Li G."/>
            <person name="Viehrig K."/>
            <person name="Ye F."/>
            <person name="Su P."/>
            <person name="Kiefer A.F."/>
            <person name="Nichols A."/>
            <person name="Cepeda A.J."/>
            <person name="Yan W."/>
            <person name="Fan B."/>
            <person name="Jiang Y."/>
            <person name="Adhikari A."/>
            <person name="Zheng C.-J."/>
            <person name="Schuster L."/>
            <person name="Cowan T.M."/>
            <person name="Smanski M.J."/>
            <person name="Chevrette M.G."/>
            <person name="De Carvalho L.P.S."/>
            <person name="Shen B."/>
        </authorList>
    </citation>
    <scope>NUCLEOTIDE SEQUENCE [LARGE SCALE GENOMIC DNA]</scope>
    <source>
        <strain evidence="3 4">NPDC058753</strain>
    </source>
</reference>
<feature type="transmembrane region" description="Helical" evidence="2">
    <location>
        <begin position="307"/>
        <end position="329"/>
    </location>
</feature>
<sequence>MSTAQLPGPAPAPAPTTTGAGASGRRSPLRPFRPSGLTWLAWRQSRTAARTLGGAVLLALLALLVGHVVFRSTLGAIDPDSALLQLDLLSYFTDRVEPTIFVLPVLIGMFVGAPLLSQEHEQGTIRLVRVQSVSPARWLAARLAVPALLVLVSVGALAAASTSIWYWDVHRFAPSFDPAFQGLTYPALGLAPVAWSLYALAVGAAIGQLLRRTVLSVLATGVVVGLSQLLVRAVRVHFLPLTDAAPWRTGWSMQFVQPAGSWVVEGGYVLPDGSRVANTVCLAGMDCNGYTSSYPAWARVHPVSQLFPMQLVESALLAAVAGVALYFTFRRVARTAL</sequence>
<organism evidence="3 4">
    <name type="scientific">Kitasatospora phosalacinea</name>
    <dbReference type="NCBI Taxonomy" id="2065"/>
    <lineage>
        <taxon>Bacteria</taxon>
        <taxon>Bacillati</taxon>
        <taxon>Actinomycetota</taxon>
        <taxon>Actinomycetes</taxon>
        <taxon>Kitasatosporales</taxon>
        <taxon>Streptomycetaceae</taxon>
        <taxon>Kitasatospora</taxon>
    </lineage>
</organism>
<evidence type="ECO:0000313" key="4">
    <source>
        <dbReference type="Proteomes" id="UP001599542"/>
    </source>
</evidence>
<feature type="transmembrane region" description="Helical" evidence="2">
    <location>
        <begin position="213"/>
        <end position="231"/>
    </location>
</feature>
<feature type="region of interest" description="Disordered" evidence="1">
    <location>
        <begin position="1"/>
        <end position="30"/>
    </location>
</feature>
<keyword evidence="2" id="KW-0812">Transmembrane</keyword>
<proteinExistence type="predicted"/>
<evidence type="ECO:0000313" key="3">
    <source>
        <dbReference type="EMBL" id="MFE1353866.1"/>
    </source>
</evidence>
<evidence type="ECO:0000256" key="2">
    <source>
        <dbReference type="SAM" id="Phobius"/>
    </source>
</evidence>
<evidence type="ECO:0008006" key="5">
    <source>
        <dbReference type="Google" id="ProtNLM"/>
    </source>
</evidence>
<gene>
    <name evidence="3" type="ORF">ACFW6T_17940</name>
</gene>